<feature type="compositionally biased region" description="Polar residues" evidence="2">
    <location>
        <begin position="496"/>
        <end position="513"/>
    </location>
</feature>
<feature type="compositionally biased region" description="Pro residues" evidence="2">
    <location>
        <begin position="332"/>
        <end position="376"/>
    </location>
</feature>
<keyword evidence="4" id="KW-1185">Reference proteome</keyword>
<proteinExistence type="predicted"/>
<feature type="compositionally biased region" description="Pro residues" evidence="2">
    <location>
        <begin position="392"/>
        <end position="430"/>
    </location>
</feature>
<dbReference type="Proteomes" id="UP000472277">
    <property type="component" value="Chromosome 15"/>
</dbReference>
<dbReference type="PANTHER" id="PTHR28682">
    <property type="entry name" value="INHIBITORY SYNAPTIC FACTOR 2A-RELATED"/>
    <property type="match status" value="1"/>
</dbReference>
<feature type="region of interest" description="Disordered" evidence="2">
    <location>
        <begin position="288"/>
        <end position="317"/>
    </location>
</feature>
<evidence type="ECO:0000313" key="3">
    <source>
        <dbReference type="Ensembl" id="ENSSTUP00000072042.1"/>
    </source>
</evidence>
<name>A0A674BLZ4_SALTR</name>
<reference evidence="3" key="1">
    <citation type="submission" date="2025-08" db="UniProtKB">
        <authorList>
            <consortium name="Ensembl"/>
        </authorList>
    </citation>
    <scope>IDENTIFICATION</scope>
</reference>
<feature type="compositionally biased region" description="Polar residues" evidence="2">
    <location>
        <begin position="8"/>
        <end position="18"/>
    </location>
</feature>
<feature type="coiled-coil region" evidence="1">
    <location>
        <begin position="1293"/>
        <end position="1327"/>
    </location>
</feature>
<dbReference type="InterPro" id="IPR029337">
    <property type="entry name" value="INSYN2"/>
</dbReference>
<gene>
    <name evidence="3" type="primary">LOC115149344</name>
</gene>
<feature type="region of interest" description="Disordered" evidence="2">
    <location>
        <begin position="332"/>
        <end position="513"/>
    </location>
</feature>
<dbReference type="GeneTree" id="ENSGT00940000170274"/>
<accession>A0A674BLZ4</accession>
<feature type="compositionally biased region" description="Polar residues" evidence="2">
    <location>
        <begin position="379"/>
        <end position="388"/>
    </location>
</feature>
<feature type="compositionally biased region" description="Pro residues" evidence="2">
    <location>
        <begin position="1106"/>
        <end position="1117"/>
    </location>
</feature>
<evidence type="ECO:0000256" key="1">
    <source>
        <dbReference type="SAM" id="Coils"/>
    </source>
</evidence>
<dbReference type="PRINTS" id="PR01217">
    <property type="entry name" value="PRICHEXTENSN"/>
</dbReference>
<reference evidence="3" key="2">
    <citation type="submission" date="2025-09" db="UniProtKB">
        <authorList>
            <consortium name="Ensembl"/>
        </authorList>
    </citation>
    <scope>IDENTIFICATION</scope>
</reference>
<feature type="region of interest" description="Disordered" evidence="2">
    <location>
        <begin position="1"/>
        <end position="24"/>
    </location>
</feature>
<dbReference type="OrthoDB" id="8679980at2759"/>
<feature type="region of interest" description="Disordered" evidence="2">
    <location>
        <begin position="1376"/>
        <end position="1418"/>
    </location>
</feature>
<dbReference type="Pfam" id="PF15265">
    <property type="entry name" value="FAM196"/>
    <property type="match status" value="1"/>
</dbReference>
<organism evidence="3 4">
    <name type="scientific">Salmo trutta</name>
    <name type="common">Brown trout</name>
    <dbReference type="NCBI Taxonomy" id="8032"/>
    <lineage>
        <taxon>Eukaryota</taxon>
        <taxon>Metazoa</taxon>
        <taxon>Chordata</taxon>
        <taxon>Craniata</taxon>
        <taxon>Vertebrata</taxon>
        <taxon>Euteleostomi</taxon>
        <taxon>Actinopterygii</taxon>
        <taxon>Neopterygii</taxon>
        <taxon>Teleostei</taxon>
        <taxon>Protacanthopterygii</taxon>
        <taxon>Salmoniformes</taxon>
        <taxon>Salmonidae</taxon>
        <taxon>Salmoninae</taxon>
        <taxon>Salmo</taxon>
    </lineage>
</organism>
<feature type="compositionally biased region" description="Polar residues" evidence="2">
    <location>
        <begin position="475"/>
        <end position="487"/>
    </location>
</feature>
<dbReference type="PANTHER" id="PTHR28682:SF6">
    <property type="entry name" value="MUCIN-5AC"/>
    <property type="match status" value="1"/>
</dbReference>
<feature type="region of interest" description="Disordered" evidence="2">
    <location>
        <begin position="173"/>
        <end position="204"/>
    </location>
</feature>
<sequence length="1424" mass="150169">MVSKETNHLVTGQHTNSKTTDKLPGAMTVRSVLLNRDSPDIESHLKRRRNRTQQVRFKDLEDGLGSGTTGAKSYQRTAAECDSPHPFRKNSPTSPMAPQGWLTEASVVGAVRGDMADTIEVVAAFLARAPPHPLTPGPTRRCWAPPPSPPLPCSLTLPLSRRQCTSMAIQTSPRLQKPKPSVLSNVRSVGDSVGVDGDDKEDNEHDEYYTTHNYLSEPASRDGNGPGFKAKQGLVDQTQCLRTSEANASFLAVENHIDSSWHNSSCFSPPKCQGSATLSQVRRRRRINNAISDPGREVSYCTTPTQTDSPCVSPPNTPPPLTVQPCTCPPPSTVGPSTCPPPSTVGPSTSPPPSTVGPSTSPPPSTVEPSTSPPPSTVQACTTHTQTDSPSTCPPPSTVGPSTCPPPSTVGPSTSPPPSTVGPSTSPPPSTVQACTTHTQTDSPSTWPPPSTVGPSTCPPPSTVEPSTSPPPSTVQACTTQTQTDRPSTFPPPSTVRPSISSPPTVGPSTSQTQTVLHYASLPKTVLASTHPRCEIPPLVVLPCVSQNESTCTSPPRKYVLPPTVFPSKAQTIPHHTTKTEPVPPCTSLIQIKPTCTTTTTTKASIPNWPTQPPTPLIDPDTAPNCLDPKQTHVLAPYTAQFCPTTTPTIAPYSAPTCPTTPTPTIAPYSAPTFSTTLTPTPTIAPYSAPTFSTTPTPTIAPYSAPTFSTTPTPTPTIAPYSAPTCHTTPTPTIAPCTILTQTAPPCSSLNKALIYCTSPPPTVTSCHPTTQTALPYISLIQTIPPGNPPCQTIPPGNPLCQTIPPGNPPCQTIPPGNPPCQTMPPGNPPCQTIPPGNPPCQTIPPGNPPCQTIPPGNPPCQTIPPGNPLCQTVPPGNPPCQTIPPGNPLCQTIPPGNPLCQTIPPGNPLCQTIPPGNPLCQTIPPGNPPCQTVPPGNPPCQTIPPGNPLCQTIPPGNPLCQTIPPGNPPCQTVPPGNPLCQTIPPGNPLCQTIPPGNPPCQTIPPCSSQPPVVPSYSAHIQIQTIKYCSSHSPIVKSCNSPPPMVKSYHTLPTGPSCATPTKTVPLYASTFRPAPPYTPPPQAQHCITQDRRVIEWECRGERRILPPPPPPPPPYTPRKEGVSCTSGPGHRAPLLRRASEKEKSGRSGSPVHYPRAGSLKHKAQTPPEVPLKGNQRDQGSSPTKAIPRPTCLGQAQAQLGAQIGALHKMLCSGPNTPNSQHAFPPGQYLSGARGCSGSGGGSSAGPLTSIQADTLRQVQEILGGLVSGTRSKLDPTWVAEKLMGPNGPLHDIRSLQTQLHSLEGVLETSQNTIKVLLDVIQDLEKKEAERDGRHSYRTGQDIENCGTCRDCACIIYSVEHDFRLQEGAVTRTWRVEDPPEGSPLPAVIPQPTTPHRQETPLPVTPARPPHSGKKSRKKCFWFL</sequence>
<feature type="region of interest" description="Disordered" evidence="2">
    <location>
        <begin position="1102"/>
        <end position="1189"/>
    </location>
</feature>
<dbReference type="Ensembl" id="ENSSTUT00000076456.1">
    <property type="protein sequence ID" value="ENSSTUP00000072042.1"/>
    <property type="gene ID" value="ENSSTUG00000031477.1"/>
</dbReference>
<evidence type="ECO:0000256" key="2">
    <source>
        <dbReference type="SAM" id="MobiDB-lite"/>
    </source>
</evidence>
<dbReference type="InParanoid" id="A0A674BLZ4"/>
<keyword evidence="1" id="KW-0175">Coiled coil</keyword>
<feature type="compositionally biased region" description="Pro residues" evidence="2">
    <location>
        <begin position="1381"/>
        <end position="1393"/>
    </location>
</feature>
<feature type="region of interest" description="Disordered" evidence="2">
    <location>
        <begin position="45"/>
        <end position="98"/>
    </location>
</feature>
<dbReference type="KEGG" id="stru:115149344"/>
<dbReference type="RefSeq" id="XP_029547998.1">
    <property type="nucleotide sequence ID" value="XM_029692138.1"/>
</dbReference>
<dbReference type="GeneID" id="115149344"/>
<protein>
    <submittedName>
        <fullName evidence="3">Mucin-2-like</fullName>
    </submittedName>
</protein>
<dbReference type="RefSeq" id="XP_029547999.1">
    <property type="nucleotide sequence ID" value="XM_029692139.1"/>
</dbReference>
<evidence type="ECO:0000313" key="4">
    <source>
        <dbReference type="Proteomes" id="UP000472277"/>
    </source>
</evidence>
<feature type="compositionally biased region" description="Pro residues" evidence="2">
    <location>
        <begin position="446"/>
        <end position="473"/>
    </location>
</feature>